<dbReference type="RefSeq" id="WP_307691474.1">
    <property type="nucleotide sequence ID" value="NZ_JAUSRO010000013.1"/>
</dbReference>
<keyword evidence="1" id="KW-1133">Transmembrane helix</keyword>
<feature type="transmembrane region" description="Helical" evidence="1">
    <location>
        <begin position="165"/>
        <end position="183"/>
    </location>
</feature>
<dbReference type="EC" id="2.7.7.41" evidence="2"/>
<reference evidence="2 3" key="1">
    <citation type="submission" date="2023-07" db="EMBL/GenBank/DDBJ databases">
        <title>Sorghum-associated microbial communities from plants grown in Nebraska, USA.</title>
        <authorList>
            <person name="Schachtman D."/>
        </authorList>
    </citation>
    <scope>NUCLEOTIDE SEQUENCE [LARGE SCALE GENOMIC DNA]</scope>
    <source>
        <strain evidence="2 3">DS1607</strain>
    </source>
</reference>
<accession>A0ABT9SBH6</accession>
<keyword evidence="2" id="KW-0808">Transferase</keyword>
<keyword evidence="2" id="KW-0548">Nucleotidyltransferase</keyword>
<comment type="caution">
    <text evidence="2">The sequence shown here is derived from an EMBL/GenBank/DDBJ whole genome shotgun (WGS) entry which is preliminary data.</text>
</comment>
<feature type="transmembrane region" description="Helical" evidence="1">
    <location>
        <begin position="195"/>
        <end position="215"/>
    </location>
</feature>
<evidence type="ECO:0000256" key="1">
    <source>
        <dbReference type="SAM" id="Phobius"/>
    </source>
</evidence>
<feature type="transmembrane region" description="Helical" evidence="1">
    <location>
        <begin position="262"/>
        <end position="282"/>
    </location>
</feature>
<feature type="transmembrane region" description="Helical" evidence="1">
    <location>
        <begin position="109"/>
        <end position="126"/>
    </location>
</feature>
<name>A0ABT9SBH6_9BURK</name>
<keyword evidence="1" id="KW-0812">Transmembrane</keyword>
<feature type="transmembrane region" description="Helical" evidence="1">
    <location>
        <begin position="288"/>
        <end position="308"/>
    </location>
</feature>
<dbReference type="EMBL" id="JAUSRO010000013">
    <property type="protein sequence ID" value="MDP9901710.1"/>
    <property type="molecule type" value="Genomic_DNA"/>
</dbReference>
<proteinExistence type="predicted"/>
<keyword evidence="3" id="KW-1185">Reference proteome</keyword>
<protein>
    <submittedName>
        <fullName evidence="2">Phosphatidate cytidylyltransferase</fullName>
        <ecNumber evidence="2">2.7.7.41</ecNumber>
    </submittedName>
</protein>
<evidence type="ECO:0000313" key="2">
    <source>
        <dbReference type="EMBL" id="MDP9901710.1"/>
    </source>
</evidence>
<dbReference type="PANTHER" id="PTHR43535:SF1">
    <property type="entry name" value="PHOSPHATIDATE CYTIDYLYLTRANSFERASE"/>
    <property type="match status" value="1"/>
</dbReference>
<dbReference type="GO" id="GO:0004605">
    <property type="term" value="F:phosphatidate cytidylyltransferase activity"/>
    <property type="evidence" value="ECO:0007669"/>
    <property type="project" value="UniProtKB-EC"/>
</dbReference>
<dbReference type="Pfam" id="PF01148">
    <property type="entry name" value="CTP_transf_1"/>
    <property type="match status" value="2"/>
</dbReference>
<dbReference type="PANTHER" id="PTHR43535">
    <property type="entry name" value="PHOSPHATIDATE CYTIDYLYLTRANSFERASE"/>
    <property type="match status" value="1"/>
</dbReference>
<dbReference type="Proteomes" id="UP001226867">
    <property type="component" value="Unassembled WGS sequence"/>
</dbReference>
<gene>
    <name evidence="2" type="ORF">J2W36_003979</name>
</gene>
<feature type="transmembrane region" description="Helical" evidence="1">
    <location>
        <begin position="14"/>
        <end position="37"/>
    </location>
</feature>
<sequence>MNAFLRNLTPTQQVAALFVIVFGVLALVSIATLLVGFRVRRHPVVDQTWQRDLRDFRNLLRTTWFMAVVFWIGWALGAGFATFLFALIAFLALREFITLSPTRRGDHRSLILAFFVVLPIQFILVATARFDLFTVFIPVYVFIAIPVVSALANDPNQFLERNAKLQWGITVCVYGLSHVPALLLLEFPGYEGKSAFLVFFLVFVVQTCMVVQHLIGRRFAFVPPDDVGPQPERAPSSPLHARLQGWLARPPFAPKVSRSFNWVSWGVGMAIASVVGALMSFITPFKFGQALAMALIACVAGSMGHLVMKALKRDRGIPNWGQKGVGVTGANGLLDRVDALCFAAPIFFHSVRWYFGV</sequence>
<feature type="transmembrane region" description="Helical" evidence="1">
    <location>
        <begin position="132"/>
        <end position="153"/>
    </location>
</feature>
<organism evidence="2 3">
    <name type="scientific">Variovorax ginsengisoli</name>
    <dbReference type="NCBI Taxonomy" id="363844"/>
    <lineage>
        <taxon>Bacteria</taxon>
        <taxon>Pseudomonadati</taxon>
        <taxon>Pseudomonadota</taxon>
        <taxon>Betaproteobacteria</taxon>
        <taxon>Burkholderiales</taxon>
        <taxon>Comamonadaceae</taxon>
        <taxon>Variovorax</taxon>
    </lineage>
</organism>
<keyword evidence="1" id="KW-0472">Membrane</keyword>
<evidence type="ECO:0000313" key="3">
    <source>
        <dbReference type="Proteomes" id="UP001226867"/>
    </source>
</evidence>